<dbReference type="Proteomes" id="UP001209076">
    <property type="component" value="Unassembled WGS sequence"/>
</dbReference>
<dbReference type="InterPro" id="IPR027954">
    <property type="entry name" value="Transcobalamin-like_C"/>
</dbReference>
<feature type="domain" description="Transcobalamin-like C-terminal" evidence="2">
    <location>
        <begin position="59"/>
        <end position="127"/>
    </location>
</feature>
<name>A0ABT2PXJ9_9MOLU</name>
<dbReference type="Gene3D" id="2.170.130.30">
    <property type="match status" value="1"/>
</dbReference>
<dbReference type="Pfam" id="PF14478">
    <property type="entry name" value="DUF4430"/>
    <property type="match status" value="1"/>
</dbReference>
<protein>
    <submittedName>
        <fullName evidence="3">DUF4430 domain-containing protein</fullName>
    </submittedName>
</protein>
<dbReference type="RefSeq" id="WP_262097004.1">
    <property type="nucleotide sequence ID" value="NZ_JAOEGN010000022.1"/>
</dbReference>
<gene>
    <name evidence="3" type="ORF">N7603_08455</name>
</gene>
<sequence>MSNWIKKVLLVVFVLTLTFGLSACQTKPEEGDQVTVTVELYNQTLLVSKEFKVNENVSAEAVLEEYLTATYETFSFGKMLKTLTYQTHQLIPGDQEFIAFYVNGESSMVGVTEYYVKANDVLSFKLESWS</sequence>
<proteinExistence type="predicted"/>
<comment type="caution">
    <text evidence="3">The sequence shown here is derived from an EMBL/GenBank/DDBJ whole genome shotgun (WGS) entry which is preliminary data.</text>
</comment>
<dbReference type="EMBL" id="JAOEGN010000022">
    <property type="protein sequence ID" value="MCU0105686.1"/>
    <property type="molecule type" value="Genomic_DNA"/>
</dbReference>
<evidence type="ECO:0000313" key="3">
    <source>
        <dbReference type="EMBL" id="MCU0105686.1"/>
    </source>
</evidence>
<evidence type="ECO:0000259" key="2">
    <source>
        <dbReference type="Pfam" id="PF14478"/>
    </source>
</evidence>
<evidence type="ECO:0000256" key="1">
    <source>
        <dbReference type="SAM" id="SignalP"/>
    </source>
</evidence>
<organism evidence="3 4">
    <name type="scientific">Paracholeplasma vituli</name>
    <dbReference type="NCBI Taxonomy" id="69473"/>
    <lineage>
        <taxon>Bacteria</taxon>
        <taxon>Bacillati</taxon>
        <taxon>Mycoplasmatota</taxon>
        <taxon>Mollicutes</taxon>
        <taxon>Acholeplasmatales</taxon>
        <taxon>Acholeplasmataceae</taxon>
        <taxon>Paracholeplasma</taxon>
    </lineage>
</organism>
<dbReference type="PROSITE" id="PS51257">
    <property type="entry name" value="PROKAR_LIPOPROTEIN"/>
    <property type="match status" value="1"/>
</dbReference>
<reference evidence="4" key="1">
    <citation type="submission" date="2023-07" db="EMBL/GenBank/DDBJ databases">
        <title>Novel Mycoplasma species identified in domestic and wild animals.</title>
        <authorList>
            <person name="Volokhov D.V."/>
            <person name="Furtak V.A."/>
            <person name="Zagorodnyaya T.A."/>
        </authorList>
    </citation>
    <scope>NUCLEOTIDE SEQUENCE [LARGE SCALE GENOMIC DNA]</scope>
    <source>
        <strain evidence="4">92-19</strain>
    </source>
</reference>
<keyword evidence="4" id="KW-1185">Reference proteome</keyword>
<evidence type="ECO:0000313" key="4">
    <source>
        <dbReference type="Proteomes" id="UP001209076"/>
    </source>
</evidence>
<accession>A0ABT2PXJ9</accession>
<keyword evidence="1" id="KW-0732">Signal</keyword>
<feature type="chain" id="PRO_5045092162" evidence="1">
    <location>
        <begin position="24"/>
        <end position="130"/>
    </location>
</feature>
<feature type="signal peptide" evidence="1">
    <location>
        <begin position="1"/>
        <end position="23"/>
    </location>
</feature>